<evidence type="ECO:0000313" key="2">
    <source>
        <dbReference type="Proteomes" id="UP000596660"/>
    </source>
</evidence>
<proteinExistence type="predicted"/>
<reference evidence="1" key="1">
    <citation type="journal article" date="2017" name="Nature">
        <title>The genome of Chenopodium quinoa.</title>
        <authorList>
            <person name="Jarvis D.E."/>
            <person name="Ho Y.S."/>
            <person name="Lightfoot D.J."/>
            <person name="Schmoeckel S.M."/>
            <person name="Li B."/>
            <person name="Borm T.J.A."/>
            <person name="Ohyanagi H."/>
            <person name="Mineta K."/>
            <person name="Michell C.T."/>
            <person name="Saber N."/>
            <person name="Kharbatia N.M."/>
            <person name="Rupper R.R."/>
            <person name="Sharp A.R."/>
            <person name="Dally N."/>
            <person name="Boughton B.A."/>
            <person name="Woo Y.H."/>
            <person name="Gao G."/>
            <person name="Schijlen E.G.W.M."/>
            <person name="Guo X."/>
            <person name="Momin A.A."/>
            <person name="Negrao S."/>
            <person name="Al-Babili S."/>
            <person name="Gehring C."/>
            <person name="Roessner U."/>
            <person name="Jung C."/>
            <person name="Murphy K."/>
            <person name="Arold S.T."/>
            <person name="Gojobori T."/>
            <person name="van der Linden C.G."/>
            <person name="van Loo E.N."/>
            <person name="Jellen E.N."/>
            <person name="Maughan P.J."/>
            <person name="Tester M."/>
        </authorList>
    </citation>
    <scope>NUCLEOTIDE SEQUENCE [LARGE SCALE GENOMIC DNA]</scope>
    <source>
        <strain evidence="1">cv. PI 614886</strain>
    </source>
</reference>
<dbReference type="Proteomes" id="UP000596660">
    <property type="component" value="Unplaced"/>
</dbReference>
<dbReference type="EnsemblPlants" id="AUR62006240-RA">
    <property type="protein sequence ID" value="AUR62006240-RA:cds"/>
    <property type="gene ID" value="AUR62006240"/>
</dbReference>
<dbReference type="PANTHER" id="PTHR34835:SF34">
    <property type="entry name" value="OS08G0555500 PROTEIN"/>
    <property type="match status" value="1"/>
</dbReference>
<accession>A0A803L301</accession>
<dbReference type="PANTHER" id="PTHR34835">
    <property type="entry name" value="OS07G0283600 PROTEIN-RELATED"/>
    <property type="match status" value="1"/>
</dbReference>
<protein>
    <submittedName>
        <fullName evidence="1">Uncharacterized protein</fullName>
    </submittedName>
</protein>
<reference evidence="1" key="2">
    <citation type="submission" date="2021-03" db="UniProtKB">
        <authorList>
            <consortium name="EnsemblPlants"/>
        </authorList>
    </citation>
    <scope>IDENTIFICATION</scope>
</reference>
<organism evidence="1 2">
    <name type="scientific">Chenopodium quinoa</name>
    <name type="common">Quinoa</name>
    <dbReference type="NCBI Taxonomy" id="63459"/>
    <lineage>
        <taxon>Eukaryota</taxon>
        <taxon>Viridiplantae</taxon>
        <taxon>Streptophyta</taxon>
        <taxon>Embryophyta</taxon>
        <taxon>Tracheophyta</taxon>
        <taxon>Spermatophyta</taxon>
        <taxon>Magnoliopsida</taxon>
        <taxon>eudicotyledons</taxon>
        <taxon>Gunneridae</taxon>
        <taxon>Pentapetalae</taxon>
        <taxon>Caryophyllales</taxon>
        <taxon>Chenopodiaceae</taxon>
        <taxon>Chenopodioideae</taxon>
        <taxon>Atripliceae</taxon>
        <taxon>Chenopodium</taxon>
    </lineage>
</organism>
<sequence length="223" mass="25722">MGFGSLLCIGLPKNDVVNCAWLLKHFEENSCALYLPYKKSVDITKEDVQIVYGVPRGKRVVCEKETKKIEEEDDDDVQIVTPLMRWRDNWRCTTGIEQPRTYPIISAWNKDMVHERMKLEGKSQFGLGNVLSRIQINEQQANVQQHSDALPINENQPAKEDFMDEFIDLVKTLESCVSKMAEKLKLAKELFLNNLLIKSVEYLIEKRLKDPSILSQDEDIFGT</sequence>
<evidence type="ECO:0000313" key="1">
    <source>
        <dbReference type="EnsemblPlants" id="AUR62006240-RA:cds"/>
    </source>
</evidence>
<dbReference type="Gramene" id="AUR62006240-RA">
    <property type="protein sequence ID" value="AUR62006240-RA:cds"/>
    <property type="gene ID" value="AUR62006240"/>
</dbReference>
<dbReference type="AlphaFoldDB" id="A0A803L301"/>
<name>A0A803L301_CHEQI</name>
<keyword evidence="2" id="KW-1185">Reference proteome</keyword>